<dbReference type="RefSeq" id="WP_310074694.1">
    <property type="nucleotide sequence ID" value="NZ_JAVDVX010000006.1"/>
</dbReference>
<keyword evidence="7" id="KW-0812">Transmembrane</keyword>
<keyword evidence="5" id="KW-0408">Iron</keyword>
<protein>
    <submittedName>
        <fullName evidence="9">Cytochrome c oxidase accessory protein FixG</fullName>
    </submittedName>
</protein>
<comment type="caution">
    <text evidence="9">The sequence shown here is derived from an EMBL/GenBank/DDBJ whole genome shotgun (WGS) entry which is preliminary data.</text>
</comment>
<dbReference type="PROSITE" id="PS00198">
    <property type="entry name" value="4FE4S_FER_1"/>
    <property type="match status" value="1"/>
</dbReference>
<dbReference type="Proteomes" id="UP001253595">
    <property type="component" value="Unassembled WGS sequence"/>
</dbReference>
<dbReference type="PANTHER" id="PTHR30176:SF3">
    <property type="entry name" value="FERREDOXIN-TYPE PROTEIN NAPH"/>
    <property type="match status" value="1"/>
</dbReference>
<keyword evidence="3" id="KW-0479">Metal-binding</keyword>
<feature type="domain" description="4Fe-4S ferredoxin-type" evidence="8">
    <location>
        <begin position="258"/>
        <end position="286"/>
    </location>
</feature>
<dbReference type="InterPro" id="IPR051684">
    <property type="entry name" value="Electron_Trans/Redox"/>
</dbReference>
<keyword evidence="7" id="KW-0472">Membrane</keyword>
<dbReference type="InterPro" id="IPR017900">
    <property type="entry name" value="4Fe4S_Fe_S_CS"/>
</dbReference>
<dbReference type="Pfam" id="PF12801">
    <property type="entry name" value="Fer4_5"/>
    <property type="match status" value="1"/>
</dbReference>
<dbReference type="PROSITE" id="PS51379">
    <property type="entry name" value="4FE4S_FER_2"/>
    <property type="match status" value="1"/>
</dbReference>
<dbReference type="PANTHER" id="PTHR30176">
    <property type="entry name" value="FERREDOXIN-TYPE PROTEIN NAPH"/>
    <property type="match status" value="1"/>
</dbReference>
<evidence type="ECO:0000256" key="7">
    <source>
        <dbReference type="SAM" id="Phobius"/>
    </source>
</evidence>
<evidence type="ECO:0000256" key="2">
    <source>
        <dbReference type="ARBA" id="ARBA00022485"/>
    </source>
</evidence>
<proteinExistence type="predicted"/>
<dbReference type="Pfam" id="PF11614">
    <property type="entry name" value="FixG_C"/>
    <property type="match status" value="1"/>
</dbReference>
<dbReference type="SUPFAM" id="SSF54862">
    <property type="entry name" value="4Fe-4S ferredoxins"/>
    <property type="match status" value="1"/>
</dbReference>
<evidence type="ECO:0000256" key="1">
    <source>
        <dbReference type="ARBA" id="ARBA00022448"/>
    </source>
</evidence>
<gene>
    <name evidence="9" type="ORF">J2X05_003450</name>
</gene>
<feature type="transmembrane region" description="Helical" evidence="7">
    <location>
        <begin position="335"/>
        <end position="353"/>
    </location>
</feature>
<accession>A0ABU1V1X9</accession>
<keyword evidence="1" id="KW-0813">Transport</keyword>
<dbReference type="EMBL" id="JAVDVX010000006">
    <property type="protein sequence ID" value="MDR7091415.1"/>
    <property type="molecule type" value="Genomic_DNA"/>
</dbReference>
<name>A0ABU1V1X9_9GAMM</name>
<keyword evidence="4" id="KW-0249">Electron transport</keyword>
<dbReference type="Gene3D" id="1.10.1060.10">
    <property type="entry name" value="Alpha-helical ferredoxin"/>
    <property type="match status" value="1"/>
</dbReference>
<sequence length="466" mass="52186">MSNTNNPLLIPLKNLPTPKATAIDGQIVTRSFSGRFRNLRILGAGVLAVLFFGTSWINWNGHQAILWDLDTRQFHVFGPTFWPQDFMLLSLVMIIGAFLLFAVTMIAGRVWCGYTCPQSVWTWAFMWVENITEGDRNQRIKLNSAPASFSKIAKRGAKHSVWLAMSIATGIAFVGYFIPVRELTVNLLQFEWFSTSAIWVFIVAALTYLNAGWVREKVCLHMCPYARFQSVMFDRDTLVISYDAARGDTRGSRKKDEDPAELGLGDCIDCYMCVQVCPTGIDIRDGLQMDCIGCAACIDACDEVMDKMGYARGLVSYTSAAALADEPTRILRPRLVAYATAIIIMLGALWFALDARELVDMSVVKDRTVLYRKNSDGDIVNVYRLKITNKTQMPAHYELHIANDARLSLTRTFTLDLKPGEIVDMPMSVVMKGASAESGMTHFDFVLVDSNRITTREAANFIYPAF</sequence>
<evidence type="ECO:0000313" key="10">
    <source>
        <dbReference type="Proteomes" id="UP001253595"/>
    </source>
</evidence>
<evidence type="ECO:0000259" key="8">
    <source>
        <dbReference type="PROSITE" id="PS51379"/>
    </source>
</evidence>
<evidence type="ECO:0000313" key="9">
    <source>
        <dbReference type="EMBL" id="MDR7091415.1"/>
    </source>
</evidence>
<dbReference type="Gene3D" id="2.60.40.10">
    <property type="entry name" value="Immunoglobulins"/>
    <property type="match status" value="1"/>
</dbReference>
<evidence type="ECO:0000256" key="3">
    <source>
        <dbReference type="ARBA" id="ARBA00022723"/>
    </source>
</evidence>
<dbReference type="NCBIfam" id="TIGR02745">
    <property type="entry name" value="ccoG_rdxA_fixG"/>
    <property type="match status" value="1"/>
</dbReference>
<dbReference type="InterPro" id="IPR014116">
    <property type="entry name" value="Cyt_c_oxidase_cbb3_FixG"/>
</dbReference>
<dbReference type="InterPro" id="IPR017896">
    <property type="entry name" value="4Fe4S_Fe-S-bd"/>
</dbReference>
<evidence type="ECO:0000256" key="4">
    <source>
        <dbReference type="ARBA" id="ARBA00022982"/>
    </source>
</evidence>
<evidence type="ECO:0000256" key="5">
    <source>
        <dbReference type="ARBA" id="ARBA00023004"/>
    </source>
</evidence>
<organism evidence="9 10">
    <name type="scientific">Cellvibrio fibrivorans</name>
    <dbReference type="NCBI Taxonomy" id="126350"/>
    <lineage>
        <taxon>Bacteria</taxon>
        <taxon>Pseudomonadati</taxon>
        <taxon>Pseudomonadota</taxon>
        <taxon>Gammaproteobacteria</taxon>
        <taxon>Cellvibrionales</taxon>
        <taxon>Cellvibrionaceae</taxon>
        <taxon>Cellvibrio</taxon>
    </lineage>
</organism>
<keyword evidence="7" id="KW-1133">Transmembrane helix</keyword>
<dbReference type="Pfam" id="PF13746">
    <property type="entry name" value="Fer4_18"/>
    <property type="match status" value="1"/>
</dbReference>
<feature type="transmembrane region" description="Helical" evidence="7">
    <location>
        <begin position="192"/>
        <end position="211"/>
    </location>
</feature>
<feature type="transmembrane region" description="Helical" evidence="7">
    <location>
        <begin position="86"/>
        <end position="107"/>
    </location>
</feature>
<dbReference type="InterPro" id="IPR032879">
    <property type="entry name" value="FixG_C"/>
</dbReference>
<dbReference type="InterPro" id="IPR009051">
    <property type="entry name" value="Helical_ferredxn"/>
</dbReference>
<keyword evidence="2" id="KW-0004">4Fe-4S</keyword>
<keyword evidence="6" id="KW-0411">Iron-sulfur</keyword>
<feature type="transmembrane region" description="Helical" evidence="7">
    <location>
        <begin position="161"/>
        <end position="180"/>
    </location>
</feature>
<keyword evidence="10" id="KW-1185">Reference proteome</keyword>
<dbReference type="InterPro" id="IPR013783">
    <property type="entry name" value="Ig-like_fold"/>
</dbReference>
<evidence type="ECO:0000256" key="6">
    <source>
        <dbReference type="ARBA" id="ARBA00023014"/>
    </source>
</evidence>
<reference evidence="9 10" key="1">
    <citation type="submission" date="2023-07" db="EMBL/GenBank/DDBJ databases">
        <title>Sorghum-associated microbial communities from plants grown in Nebraska, USA.</title>
        <authorList>
            <person name="Schachtman D."/>
        </authorList>
    </citation>
    <scope>NUCLEOTIDE SEQUENCE [LARGE SCALE GENOMIC DNA]</scope>
    <source>
        <strain evidence="9 10">BE190</strain>
    </source>
</reference>
<feature type="transmembrane region" description="Helical" evidence="7">
    <location>
        <begin position="39"/>
        <end position="59"/>
    </location>
</feature>